<evidence type="ECO:0000256" key="1">
    <source>
        <dbReference type="SAM" id="MobiDB-lite"/>
    </source>
</evidence>
<sequence length="69" mass="7481">REYAKKTSLAGRLLTGGTGGSVRLPHPHPHPHPHPPCPPQRGPTNRITPTRATRRTATSSNRLETGSEE</sequence>
<dbReference type="EMBL" id="JAMKFB020000013">
    <property type="protein sequence ID" value="KAL0178227.1"/>
    <property type="molecule type" value="Genomic_DNA"/>
</dbReference>
<dbReference type="Proteomes" id="UP001529510">
    <property type="component" value="Unassembled WGS sequence"/>
</dbReference>
<gene>
    <name evidence="2" type="ORF">M9458_027121</name>
</gene>
<name>A0ABD0PWT8_CIRMR</name>
<keyword evidence="3" id="KW-1185">Reference proteome</keyword>
<feature type="non-terminal residue" evidence="2">
    <location>
        <position position="1"/>
    </location>
</feature>
<dbReference type="AlphaFoldDB" id="A0ABD0PWT8"/>
<evidence type="ECO:0000313" key="3">
    <source>
        <dbReference type="Proteomes" id="UP001529510"/>
    </source>
</evidence>
<feature type="non-terminal residue" evidence="2">
    <location>
        <position position="69"/>
    </location>
</feature>
<evidence type="ECO:0000313" key="2">
    <source>
        <dbReference type="EMBL" id="KAL0178227.1"/>
    </source>
</evidence>
<organism evidence="2 3">
    <name type="scientific">Cirrhinus mrigala</name>
    <name type="common">Mrigala</name>
    <dbReference type="NCBI Taxonomy" id="683832"/>
    <lineage>
        <taxon>Eukaryota</taxon>
        <taxon>Metazoa</taxon>
        <taxon>Chordata</taxon>
        <taxon>Craniata</taxon>
        <taxon>Vertebrata</taxon>
        <taxon>Euteleostomi</taxon>
        <taxon>Actinopterygii</taxon>
        <taxon>Neopterygii</taxon>
        <taxon>Teleostei</taxon>
        <taxon>Ostariophysi</taxon>
        <taxon>Cypriniformes</taxon>
        <taxon>Cyprinidae</taxon>
        <taxon>Labeoninae</taxon>
        <taxon>Labeonini</taxon>
        <taxon>Cirrhinus</taxon>
    </lineage>
</organism>
<accession>A0ABD0PWT8</accession>
<reference evidence="2 3" key="1">
    <citation type="submission" date="2024-05" db="EMBL/GenBank/DDBJ databases">
        <title>Genome sequencing and assembly of Indian major carp, Cirrhinus mrigala (Hamilton, 1822).</title>
        <authorList>
            <person name="Mohindra V."/>
            <person name="Chowdhury L.M."/>
            <person name="Lal K."/>
            <person name="Jena J.K."/>
        </authorList>
    </citation>
    <scope>NUCLEOTIDE SEQUENCE [LARGE SCALE GENOMIC DNA]</scope>
    <source>
        <strain evidence="2">CM1030</strain>
        <tissue evidence="2">Blood</tissue>
    </source>
</reference>
<protein>
    <submittedName>
        <fullName evidence="2">Uncharacterized protein</fullName>
    </submittedName>
</protein>
<feature type="region of interest" description="Disordered" evidence="1">
    <location>
        <begin position="1"/>
        <end position="69"/>
    </location>
</feature>
<proteinExistence type="predicted"/>
<feature type="compositionally biased region" description="Low complexity" evidence="1">
    <location>
        <begin position="43"/>
        <end position="62"/>
    </location>
</feature>
<comment type="caution">
    <text evidence="2">The sequence shown here is derived from an EMBL/GenBank/DDBJ whole genome shotgun (WGS) entry which is preliminary data.</text>
</comment>